<accession>A0A5K1JZM6</accession>
<dbReference type="PANTHER" id="PTHR46720">
    <property type="entry name" value="HYDROXYLASE, PUTATIVE (AFU_ORTHOLOGUE AFUA_3G01460)-RELATED"/>
    <property type="match status" value="1"/>
</dbReference>
<dbReference type="PANTHER" id="PTHR46720:SF3">
    <property type="entry name" value="FAD-BINDING DOMAIN-CONTAINING PROTEIN-RELATED"/>
    <property type="match status" value="1"/>
</dbReference>
<keyword evidence="2" id="KW-0274">FAD</keyword>
<evidence type="ECO:0000256" key="3">
    <source>
        <dbReference type="ARBA" id="ARBA00023002"/>
    </source>
</evidence>
<dbReference type="AlphaFoldDB" id="A0A5K1JZM6"/>
<dbReference type="Pfam" id="PF01494">
    <property type="entry name" value="FAD_binding_3"/>
    <property type="match status" value="1"/>
</dbReference>
<evidence type="ECO:0000256" key="1">
    <source>
        <dbReference type="ARBA" id="ARBA00022630"/>
    </source>
</evidence>
<protein>
    <submittedName>
        <fullName evidence="5">CBFD_NFYB_HMF domain-containing protein</fullName>
    </submittedName>
</protein>
<gene>
    <name evidence="5" type="primary">W7MQF2</name>
</gene>
<dbReference type="GO" id="GO:0071949">
    <property type="term" value="F:FAD binding"/>
    <property type="evidence" value="ECO:0007669"/>
    <property type="project" value="InterPro"/>
</dbReference>
<dbReference type="SUPFAM" id="SSF51905">
    <property type="entry name" value="FAD/NAD(P)-binding domain"/>
    <property type="match status" value="1"/>
</dbReference>
<dbReference type="InterPro" id="IPR051104">
    <property type="entry name" value="FAD_monoxygenase"/>
</dbReference>
<reference evidence="5" key="1">
    <citation type="submission" date="2019-10" db="EMBL/GenBank/DDBJ databases">
        <authorList>
            <person name="Nor Muhammad N."/>
        </authorList>
    </citation>
    <scope>NUCLEOTIDE SEQUENCE</scope>
</reference>
<proteinExistence type="predicted"/>
<dbReference type="InterPro" id="IPR036188">
    <property type="entry name" value="FAD/NAD-bd_sf"/>
</dbReference>
<name>A0A5K1JZM6_9APHY</name>
<dbReference type="SUPFAM" id="SSF54373">
    <property type="entry name" value="FAD-linked reductases, C-terminal domain"/>
    <property type="match status" value="1"/>
</dbReference>
<dbReference type="PRINTS" id="PR00420">
    <property type="entry name" value="RNGMNOXGNASE"/>
</dbReference>
<feature type="domain" description="FAD-binding" evidence="4">
    <location>
        <begin position="11"/>
        <end position="182"/>
    </location>
</feature>
<dbReference type="GO" id="GO:0016491">
    <property type="term" value="F:oxidoreductase activity"/>
    <property type="evidence" value="ECO:0007669"/>
    <property type="project" value="UniProtKB-KW"/>
</dbReference>
<evidence type="ECO:0000259" key="4">
    <source>
        <dbReference type="Pfam" id="PF01494"/>
    </source>
</evidence>
<sequence length="456" mass="49881">MPAAVNNPAKFRVAIIGAGLGGLAFALLMQKHAHDTVEVDIYESAHELTEVGAGVAMWPRIWEIVRYLGLEDELLEISGAGRVGALPTVFTKSDEPTAVDVTTLPPGLYPFHRADLQKLLARHLRAYDRIQYAKRLASYTEPASARDPVVLKFQDGTQATCDVLVGCDGVHSAVRRTMYADLANEAEARGDHEEAARLKALNDPVWSGTVAYRGLVPVSELAEDVLQVARIPHIVLGKHKNVMFYPISGGEIINVVAFVNTPGAKGTRMRGWQSIAKPTLWAIHTVGHLPTYVKGRAILLGDAAHAMTPHQGSGAGQAIEVSYSTIFLFSHCFPGELRQLNLHFMWEQDGLVLSSLLAHDSVTLETLPQALKIYDAIRLPFSQDVQRGSDEAGSIYHLHKFGWDKVSVEQSAAGSYSQDMIDALGKGIKEKLDWVMKRDFMEMRMKALGILEGASA</sequence>
<dbReference type="EMBL" id="LR726532">
    <property type="protein sequence ID" value="VWO97795.1"/>
    <property type="molecule type" value="Genomic_DNA"/>
</dbReference>
<dbReference type="InterPro" id="IPR002938">
    <property type="entry name" value="FAD-bd"/>
</dbReference>
<keyword evidence="1" id="KW-0285">Flavoprotein</keyword>
<evidence type="ECO:0000256" key="2">
    <source>
        <dbReference type="ARBA" id="ARBA00022827"/>
    </source>
</evidence>
<organism evidence="5">
    <name type="scientific">Ganoderma boninense</name>
    <dbReference type="NCBI Taxonomy" id="34458"/>
    <lineage>
        <taxon>Eukaryota</taxon>
        <taxon>Fungi</taxon>
        <taxon>Dikarya</taxon>
        <taxon>Basidiomycota</taxon>
        <taxon>Agaricomycotina</taxon>
        <taxon>Agaricomycetes</taxon>
        <taxon>Polyporales</taxon>
        <taxon>Polyporaceae</taxon>
        <taxon>Ganoderma</taxon>
    </lineage>
</organism>
<dbReference type="GO" id="GO:0044550">
    <property type="term" value="P:secondary metabolite biosynthetic process"/>
    <property type="evidence" value="ECO:0007669"/>
    <property type="project" value="TreeGrafter"/>
</dbReference>
<dbReference type="Gene3D" id="3.50.50.60">
    <property type="entry name" value="FAD/NAD(P)-binding domain"/>
    <property type="match status" value="1"/>
</dbReference>
<evidence type="ECO:0000313" key="5">
    <source>
        <dbReference type="EMBL" id="VWO97795.1"/>
    </source>
</evidence>
<keyword evidence="3" id="KW-0560">Oxidoreductase</keyword>